<accession>A0A101FYX4</accession>
<evidence type="ECO:0000256" key="4">
    <source>
        <dbReference type="ARBA" id="ARBA00022723"/>
    </source>
</evidence>
<keyword evidence="5 9" id="KW-0547">Nucleotide-binding</keyword>
<dbReference type="GO" id="GO:0005737">
    <property type="term" value="C:cytoplasm"/>
    <property type="evidence" value="ECO:0007669"/>
    <property type="project" value="UniProtKB-SubCell"/>
</dbReference>
<name>A0A101FYX4_9CHLR</name>
<sequence>MFVDEAEIQVLSGKGGDGMVHFRKEKFVNRGGPDGGDGGRGGDIIFSVNPHLNTLYTFQHNRLYFAENGKKGGPKNQTGKSGESLIIDVPPGTIIYERETERVLADLTGEGQQVVLCSGGRGGRGNARFANSRHQAPRMAERGEPGTELELHLELKLIADIGIIGMPNAGKSSMLAAVTNAKPKIADYPFTTLVPNLGVAILSDDVSLVLADIPGLIEGAHSGVGLGDTFLKHIQRTKVLIHVLDGSSTDAMADFSQINTELSLFDPKLGEKPQIVVLNKMDMPGMDGKYKELKKQFKKMKLELFSCSTVTHQNLKEILWQAYHLVESIPEKTSVLEMPVYRAEVDEKAYTVEQTPEGYMIKGVAIERAAEMTYWDNFESIRRFQRILQALGITDALREIGVDEGDVVQIGSYELEWSEQFDDYE</sequence>
<proteinExistence type="inferred from homology"/>
<evidence type="ECO:0000256" key="1">
    <source>
        <dbReference type="ARBA" id="ARBA00001946"/>
    </source>
</evidence>
<dbReference type="InterPro" id="IPR014100">
    <property type="entry name" value="GTP-bd_Obg/CgtA"/>
</dbReference>
<dbReference type="GO" id="GO:0042254">
    <property type="term" value="P:ribosome biogenesis"/>
    <property type="evidence" value="ECO:0007669"/>
    <property type="project" value="UniProtKB-UniRule"/>
</dbReference>
<feature type="domain" description="OBG-type G" evidence="11">
    <location>
        <begin position="159"/>
        <end position="327"/>
    </location>
</feature>
<dbReference type="CDD" id="cd01898">
    <property type="entry name" value="Obg"/>
    <property type="match status" value="1"/>
</dbReference>
<feature type="domain" description="OCT" evidence="12">
    <location>
        <begin position="342"/>
        <end position="419"/>
    </location>
</feature>
<dbReference type="Gene3D" id="3.30.300.350">
    <property type="entry name" value="GTP-binding protein OBG, C-terminal domain"/>
    <property type="match status" value="1"/>
</dbReference>
<dbReference type="InterPro" id="IPR036726">
    <property type="entry name" value="GTP1_OBG_dom_sf"/>
</dbReference>
<comment type="caution">
    <text evidence="14">The sequence shown here is derived from an EMBL/GenBank/DDBJ whole genome shotgun (WGS) entry which is preliminary data.</text>
</comment>
<dbReference type="NCBIfam" id="NF008954">
    <property type="entry name" value="PRK12296.1"/>
    <property type="match status" value="1"/>
</dbReference>
<evidence type="ECO:0000313" key="14">
    <source>
        <dbReference type="EMBL" id="KUK47030.1"/>
    </source>
</evidence>
<evidence type="ECO:0000256" key="5">
    <source>
        <dbReference type="ARBA" id="ARBA00022741"/>
    </source>
</evidence>
<dbReference type="PROSITE" id="PS51881">
    <property type="entry name" value="OCT"/>
    <property type="match status" value="1"/>
</dbReference>
<dbReference type="AlphaFoldDB" id="A0A101FYX4"/>
<dbReference type="InterPro" id="IPR015349">
    <property type="entry name" value="OCT_dom"/>
</dbReference>
<gene>
    <name evidence="9" type="primary">obg</name>
    <name evidence="14" type="ORF">XD73_0099</name>
</gene>
<evidence type="ECO:0000259" key="13">
    <source>
        <dbReference type="PROSITE" id="PS51883"/>
    </source>
</evidence>
<dbReference type="PROSITE" id="PS51710">
    <property type="entry name" value="G_OBG"/>
    <property type="match status" value="1"/>
</dbReference>
<keyword evidence="4 9" id="KW-0479">Metal-binding</keyword>
<dbReference type="InterPro" id="IPR006074">
    <property type="entry name" value="GTP1-OBG_CS"/>
</dbReference>
<dbReference type="Gene3D" id="2.70.210.12">
    <property type="entry name" value="GTP1/OBG domain"/>
    <property type="match status" value="1"/>
</dbReference>
<dbReference type="PANTHER" id="PTHR11702:SF31">
    <property type="entry name" value="MITOCHONDRIAL RIBOSOME-ASSOCIATED GTPASE 2"/>
    <property type="match status" value="1"/>
</dbReference>
<comment type="cofactor">
    <cofactor evidence="1 9">
        <name>Mg(2+)</name>
        <dbReference type="ChEBI" id="CHEBI:18420"/>
    </cofactor>
</comment>
<feature type="binding site" evidence="9">
    <location>
        <position position="192"/>
    </location>
    <ligand>
        <name>Mg(2+)</name>
        <dbReference type="ChEBI" id="CHEBI:18420"/>
    </ligand>
</feature>
<dbReference type="Pfam" id="PF09269">
    <property type="entry name" value="DUF1967"/>
    <property type="match status" value="1"/>
</dbReference>
<feature type="binding site" evidence="9">
    <location>
        <begin position="165"/>
        <end position="172"/>
    </location>
    <ligand>
        <name>GTP</name>
        <dbReference type="ChEBI" id="CHEBI:37565"/>
    </ligand>
</feature>
<dbReference type="InterPro" id="IPR006169">
    <property type="entry name" value="GTP1_OBG_dom"/>
</dbReference>
<evidence type="ECO:0000256" key="7">
    <source>
        <dbReference type="ARBA" id="ARBA00022842"/>
    </source>
</evidence>
<comment type="function">
    <text evidence="9">An essential GTPase which binds GTP, GDP and possibly (p)ppGpp with moderate affinity, with high nucleotide exchange rates and a fairly low GTP hydrolysis rate. Plays a role in control of the cell cycle, stress response, ribosome biogenesis and in those bacteria that undergo differentiation, in morphogenesis control.</text>
</comment>
<dbReference type="PANTHER" id="PTHR11702">
    <property type="entry name" value="DEVELOPMENTALLY REGULATED GTP-BINDING PROTEIN-RELATED"/>
    <property type="match status" value="1"/>
</dbReference>
<protein>
    <recommendedName>
        <fullName evidence="9">GTPase Obg</fullName>
        <ecNumber evidence="9">3.6.5.-</ecNumber>
    </recommendedName>
    <alternativeName>
        <fullName evidence="9">GTP-binding protein Obg</fullName>
    </alternativeName>
</protein>
<dbReference type="NCBIfam" id="NF008955">
    <property type="entry name" value="PRK12297.1"/>
    <property type="match status" value="1"/>
</dbReference>
<evidence type="ECO:0000256" key="2">
    <source>
        <dbReference type="ARBA" id="ARBA00007699"/>
    </source>
</evidence>
<dbReference type="InterPro" id="IPR006073">
    <property type="entry name" value="GTP-bd"/>
</dbReference>
<dbReference type="NCBIfam" id="TIGR03595">
    <property type="entry name" value="Obg_CgtA_exten"/>
    <property type="match status" value="1"/>
</dbReference>
<feature type="binding site" evidence="9">
    <location>
        <begin position="212"/>
        <end position="215"/>
    </location>
    <ligand>
        <name>GTP</name>
        <dbReference type="ChEBI" id="CHEBI:37565"/>
    </ligand>
</feature>
<dbReference type="HAMAP" id="MF_01454">
    <property type="entry name" value="GTPase_Obg"/>
    <property type="match status" value="1"/>
</dbReference>
<dbReference type="Gene3D" id="3.40.50.300">
    <property type="entry name" value="P-loop containing nucleotide triphosphate hydrolases"/>
    <property type="match status" value="1"/>
</dbReference>
<feature type="binding site" evidence="9">
    <location>
        <position position="172"/>
    </location>
    <ligand>
        <name>Mg(2+)</name>
        <dbReference type="ChEBI" id="CHEBI:18420"/>
    </ligand>
</feature>
<dbReference type="SUPFAM" id="SSF52540">
    <property type="entry name" value="P-loop containing nucleoside triphosphate hydrolases"/>
    <property type="match status" value="1"/>
</dbReference>
<dbReference type="Proteomes" id="UP000064249">
    <property type="component" value="Unassembled WGS sequence"/>
</dbReference>
<evidence type="ECO:0000259" key="12">
    <source>
        <dbReference type="PROSITE" id="PS51881"/>
    </source>
</evidence>
<dbReference type="InterPro" id="IPR036346">
    <property type="entry name" value="GTP-bd_prot_GTP1/OBG_C_sf"/>
</dbReference>
<dbReference type="FunFam" id="2.70.210.12:FF:000001">
    <property type="entry name" value="GTPase Obg"/>
    <property type="match status" value="1"/>
</dbReference>
<dbReference type="Pfam" id="PF01926">
    <property type="entry name" value="MMR_HSR1"/>
    <property type="match status" value="1"/>
</dbReference>
<dbReference type="EMBL" id="LGFU01000002">
    <property type="protein sequence ID" value="KUK47030.1"/>
    <property type="molecule type" value="Genomic_DNA"/>
</dbReference>
<keyword evidence="7 9" id="KW-0460">Magnesium</keyword>
<evidence type="ECO:0000313" key="15">
    <source>
        <dbReference type="Proteomes" id="UP000064249"/>
    </source>
</evidence>
<dbReference type="PROSITE" id="PS51883">
    <property type="entry name" value="OBG"/>
    <property type="match status" value="1"/>
</dbReference>
<dbReference type="PRINTS" id="PR00326">
    <property type="entry name" value="GTP1OBG"/>
</dbReference>
<keyword evidence="3 9" id="KW-0963">Cytoplasm</keyword>
<feature type="binding site" evidence="9">
    <location>
        <begin position="190"/>
        <end position="194"/>
    </location>
    <ligand>
        <name>GTP</name>
        <dbReference type="ChEBI" id="CHEBI:37565"/>
    </ligand>
</feature>
<evidence type="ECO:0000256" key="3">
    <source>
        <dbReference type="ARBA" id="ARBA00022490"/>
    </source>
</evidence>
<evidence type="ECO:0000256" key="10">
    <source>
        <dbReference type="SAM" id="MobiDB-lite"/>
    </source>
</evidence>
<dbReference type="PROSITE" id="PS00905">
    <property type="entry name" value="GTP1_OBG"/>
    <property type="match status" value="1"/>
</dbReference>
<organism evidence="14 15">
    <name type="scientific">Anaerolinea thermophila</name>
    <dbReference type="NCBI Taxonomy" id="167964"/>
    <lineage>
        <taxon>Bacteria</taxon>
        <taxon>Bacillati</taxon>
        <taxon>Chloroflexota</taxon>
        <taxon>Anaerolineae</taxon>
        <taxon>Anaerolineales</taxon>
        <taxon>Anaerolineaceae</taxon>
        <taxon>Anaerolinea</taxon>
    </lineage>
</organism>
<keyword evidence="8 9" id="KW-0342">GTP-binding</keyword>
<evidence type="ECO:0000256" key="9">
    <source>
        <dbReference type="HAMAP-Rule" id="MF_01454"/>
    </source>
</evidence>
<evidence type="ECO:0000259" key="11">
    <source>
        <dbReference type="PROSITE" id="PS51710"/>
    </source>
</evidence>
<dbReference type="PATRIC" id="fig|167964.4.peg.425"/>
<dbReference type="InterPro" id="IPR031167">
    <property type="entry name" value="G_OBG"/>
</dbReference>
<dbReference type="GO" id="GO:0003924">
    <property type="term" value="F:GTPase activity"/>
    <property type="evidence" value="ECO:0007669"/>
    <property type="project" value="UniProtKB-UniRule"/>
</dbReference>
<dbReference type="NCBIfam" id="TIGR02729">
    <property type="entry name" value="Obg_CgtA"/>
    <property type="match status" value="1"/>
</dbReference>
<keyword evidence="6 9" id="KW-0378">Hydrolase</keyword>
<evidence type="ECO:0000256" key="6">
    <source>
        <dbReference type="ARBA" id="ARBA00022801"/>
    </source>
</evidence>
<comment type="subunit">
    <text evidence="9">Monomer.</text>
</comment>
<dbReference type="SUPFAM" id="SSF102741">
    <property type="entry name" value="Obg GTP-binding protein C-terminal domain"/>
    <property type="match status" value="1"/>
</dbReference>
<dbReference type="EC" id="3.6.5.-" evidence="9"/>
<dbReference type="InterPro" id="IPR045086">
    <property type="entry name" value="OBG_GTPase"/>
</dbReference>
<feature type="binding site" evidence="9">
    <location>
        <begin position="308"/>
        <end position="310"/>
    </location>
    <ligand>
        <name>GTP</name>
        <dbReference type="ChEBI" id="CHEBI:37565"/>
    </ligand>
</feature>
<feature type="region of interest" description="Disordered" evidence="10">
    <location>
        <begin position="126"/>
        <end position="145"/>
    </location>
</feature>
<dbReference type="SUPFAM" id="SSF82051">
    <property type="entry name" value="Obg GTP-binding protein N-terminal domain"/>
    <property type="match status" value="1"/>
</dbReference>
<comment type="similarity">
    <text evidence="2 9">Belongs to the TRAFAC class OBG-HflX-like GTPase superfamily. OBG GTPase family.</text>
</comment>
<dbReference type="InterPro" id="IPR027417">
    <property type="entry name" value="P-loop_NTPase"/>
</dbReference>
<evidence type="ECO:0000256" key="8">
    <source>
        <dbReference type="ARBA" id="ARBA00023134"/>
    </source>
</evidence>
<dbReference type="Pfam" id="PF01018">
    <property type="entry name" value="GTP1_OBG"/>
    <property type="match status" value="1"/>
</dbReference>
<dbReference type="NCBIfam" id="NF008956">
    <property type="entry name" value="PRK12299.1"/>
    <property type="match status" value="1"/>
</dbReference>
<comment type="subcellular location">
    <subcellularLocation>
        <location evidence="9">Cytoplasm</location>
    </subcellularLocation>
</comment>
<dbReference type="GO" id="GO:0005525">
    <property type="term" value="F:GTP binding"/>
    <property type="evidence" value="ECO:0007669"/>
    <property type="project" value="UniProtKB-UniRule"/>
</dbReference>
<dbReference type="GO" id="GO:0000287">
    <property type="term" value="F:magnesium ion binding"/>
    <property type="evidence" value="ECO:0007669"/>
    <property type="project" value="InterPro"/>
</dbReference>
<feature type="binding site" evidence="9">
    <location>
        <begin position="279"/>
        <end position="282"/>
    </location>
    <ligand>
        <name>GTP</name>
        <dbReference type="ChEBI" id="CHEBI:37565"/>
    </ligand>
</feature>
<reference evidence="14 15" key="1">
    <citation type="journal article" date="2015" name="MBio">
        <title>Genome-Resolved Metagenomic Analysis Reveals Roles for Candidate Phyla and Other Microbial Community Members in Biogeochemical Transformations in Oil Reservoirs.</title>
        <authorList>
            <person name="Hu P."/>
            <person name="Tom L."/>
            <person name="Singh A."/>
            <person name="Thomas B.C."/>
            <person name="Baker B.J."/>
            <person name="Piceno Y.M."/>
            <person name="Andersen G.L."/>
            <person name="Banfield J.F."/>
        </authorList>
    </citation>
    <scope>NUCLEOTIDE SEQUENCE [LARGE SCALE GENOMIC DNA]</scope>
    <source>
        <strain evidence="14">46_16</strain>
    </source>
</reference>
<feature type="domain" description="Obg" evidence="13">
    <location>
        <begin position="1"/>
        <end position="158"/>
    </location>
</feature>